<comment type="caution">
    <text evidence="2">The sequence shown here is derived from an EMBL/GenBank/DDBJ whole genome shotgun (WGS) entry which is preliminary data.</text>
</comment>
<dbReference type="CDD" id="cd00093">
    <property type="entry name" value="HTH_XRE"/>
    <property type="match status" value="1"/>
</dbReference>
<protein>
    <submittedName>
        <fullName evidence="2">Helix-turn-helix transcriptional regulator</fullName>
    </submittedName>
</protein>
<dbReference type="Pfam" id="PF13560">
    <property type="entry name" value="HTH_31"/>
    <property type="match status" value="1"/>
</dbReference>
<keyword evidence="3" id="KW-1185">Reference proteome</keyword>
<dbReference type="SUPFAM" id="SSF47413">
    <property type="entry name" value="lambda repressor-like DNA-binding domains"/>
    <property type="match status" value="1"/>
</dbReference>
<dbReference type="PROSITE" id="PS50943">
    <property type="entry name" value="HTH_CROC1"/>
    <property type="match status" value="1"/>
</dbReference>
<gene>
    <name evidence="2" type="ORF">SMD27_16935</name>
</gene>
<accession>A0ABU5EED5</accession>
<evidence type="ECO:0000259" key="1">
    <source>
        <dbReference type="PROSITE" id="PS50943"/>
    </source>
</evidence>
<proteinExistence type="predicted"/>
<evidence type="ECO:0000313" key="3">
    <source>
        <dbReference type="Proteomes" id="UP001279642"/>
    </source>
</evidence>
<reference evidence="2 3" key="1">
    <citation type="journal article" date="2016" name="Antonie Van Leeuwenhoek">
        <title>Dongia soli sp. nov., isolated from soil from Dokdo, Korea.</title>
        <authorList>
            <person name="Kim D.U."/>
            <person name="Lee H."/>
            <person name="Kim H."/>
            <person name="Kim S.G."/>
            <person name="Ka J.O."/>
        </authorList>
    </citation>
    <scope>NUCLEOTIDE SEQUENCE [LARGE SCALE GENOMIC DNA]</scope>
    <source>
        <strain evidence="2 3">D78</strain>
    </source>
</reference>
<dbReference type="EMBL" id="JAXCLW010000005">
    <property type="protein sequence ID" value="MDY0884532.1"/>
    <property type="molecule type" value="Genomic_DNA"/>
</dbReference>
<sequence>MSRLDYCKFSNEDLEKAGASSREYRRRHGLSRAQLATLLDTQTQRITDLEKGRDPGSARLVAAIQDLLRDNSEPEELDFEEA</sequence>
<evidence type="ECO:0000313" key="2">
    <source>
        <dbReference type="EMBL" id="MDY0884532.1"/>
    </source>
</evidence>
<dbReference type="Proteomes" id="UP001279642">
    <property type="component" value="Unassembled WGS sequence"/>
</dbReference>
<dbReference type="RefSeq" id="WP_320509606.1">
    <property type="nucleotide sequence ID" value="NZ_JAXCLW010000005.1"/>
</dbReference>
<dbReference type="Gene3D" id="1.10.260.40">
    <property type="entry name" value="lambda repressor-like DNA-binding domains"/>
    <property type="match status" value="1"/>
</dbReference>
<organism evidence="2 3">
    <name type="scientific">Dongia soli</name>
    <dbReference type="NCBI Taxonomy" id="600628"/>
    <lineage>
        <taxon>Bacteria</taxon>
        <taxon>Pseudomonadati</taxon>
        <taxon>Pseudomonadota</taxon>
        <taxon>Alphaproteobacteria</taxon>
        <taxon>Rhodospirillales</taxon>
        <taxon>Dongiaceae</taxon>
        <taxon>Dongia</taxon>
    </lineage>
</organism>
<feature type="domain" description="HTH cro/C1-type" evidence="1">
    <location>
        <begin position="22"/>
        <end position="77"/>
    </location>
</feature>
<dbReference type="InterPro" id="IPR010982">
    <property type="entry name" value="Lambda_DNA-bd_dom_sf"/>
</dbReference>
<name>A0ABU5EED5_9PROT</name>
<dbReference type="InterPro" id="IPR001387">
    <property type="entry name" value="Cro/C1-type_HTH"/>
</dbReference>